<keyword evidence="1" id="KW-0472">Membrane</keyword>
<proteinExistence type="predicted"/>
<evidence type="ECO:0000313" key="2">
    <source>
        <dbReference type="EMBL" id="OGI44999.1"/>
    </source>
</evidence>
<dbReference type="AlphaFoldDB" id="A0A1F6TIT6"/>
<accession>A0A1F6TIT6</accession>
<evidence type="ECO:0000313" key="3">
    <source>
        <dbReference type="Proteomes" id="UP000179360"/>
    </source>
</evidence>
<comment type="caution">
    <text evidence="2">The sequence shown here is derived from an EMBL/GenBank/DDBJ whole genome shotgun (WGS) entry which is preliminary data.</text>
</comment>
<feature type="transmembrane region" description="Helical" evidence="1">
    <location>
        <begin position="74"/>
        <end position="98"/>
    </location>
</feature>
<evidence type="ECO:0008006" key="4">
    <source>
        <dbReference type="Google" id="ProtNLM"/>
    </source>
</evidence>
<dbReference type="EMBL" id="MFSY01000103">
    <property type="protein sequence ID" value="OGI44999.1"/>
    <property type="molecule type" value="Genomic_DNA"/>
</dbReference>
<feature type="transmembrane region" description="Helical" evidence="1">
    <location>
        <begin position="6"/>
        <end position="32"/>
    </location>
</feature>
<protein>
    <recommendedName>
        <fullName evidence="4">Copper resistance protein D domain-containing protein</fullName>
    </recommendedName>
</protein>
<sequence length="136" mass="14348">MDWQSLAYAVVQVAHNFGAAAVVGGAVFALWLAREREGRRKLAWLVLAGWVVQGASGASFGAVSFLYYGKFPDIAGVAVAALVVKIVCAAGGFVLAALYLRAGGRWTEARQEQAWRGEAALGATALTAAAFLRWFA</sequence>
<keyword evidence="1" id="KW-1133">Transmembrane helix</keyword>
<name>A0A1F6TIT6_9PROT</name>
<keyword evidence="1" id="KW-0812">Transmembrane</keyword>
<gene>
    <name evidence="2" type="ORF">A2637_00840</name>
</gene>
<reference evidence="2 3" key="1">
    <citation type="journal article" date="2016" name="Nat. Commun.">
        <title>Thousands of microbial genomes shed light on interconnected biogeochemical processes in an aquifer system.</title>
        <authorList>
            <person name="Anantharaman K."/>
            <person name="Brown C.T."/>
            <person name="Hug L.A."/>
            <person name="Sharon I."/>
            <person name="Castelle C.J."/>
            <person name="Probst A.J."/>
            <person name="Thomas B.C."/>
            <person name="Singh A."/>
            <person name="Wilkins M.J."/>
            <person name="Karaoz U."/>
            <person name="Brodie E.L."/>
            <person name="Williams K.H."/>
            <person name="Hubbard S.S."/>
            <person name="Banfield J.F."/>
        </authorList>
    </citation>
    <scope>NUCLEOTIDE SEQUENCE [LARGE SCALE GENOMIC DNA]</scope>
</reference>
<organism evidence="2 3">
    <name type="scientific">Candidatus Muproteobacteria bacterium RIFCSPHIGHO2_01_FULL_65_16</name>
    <dbReference type="NCBI Taxonomy" id="1817764"/>
    <lineage>
        <taxon>Bacteria</taxon>
        <taxon>Pseudomonadati</taxon>
        <taxon>Pseudomonadota</taxon>
        <taxon>Candidatus Muproteobacteria</taxon>
    </lineage>
</organism>
<dbReference type="Proteomes" id="UP000179360">
    <property type="component" value="Unassembled WGS sequence"/>
</dbReference>
<feature type="transmembrane region" description="Helical" evidence="1">
    <location>
        <begin position="44"/>
        <end position="68"/>
    </location>
</feature>
<evidence type="ECO:0000256" key="1">
    <source>
        <dbReference type="SAM" id="Phobius"/>
    </source>
</evidence>